<dbReference type="EMBL" id="CACSIK010000001">
    <property type="protein sequence ID" value="CAA0087793.1"/>
    <property type="molecule type" value="Genomic_DNA"/>
</dbReference>
<dbReference type="RefSeq" id="WP_159267994.1">
    <property type="nucleotide sequence ID" value="NZ_CACSIK010000001.1"/>
</dbReference>
<evidence type="ECO:0000256" key="12">
    <source>
        <dbReference type="RuleBase" id="RU363101"/>
    </source>
</evidence>
<name>A0A5S9QB89_9GAMM</name>
<dbReference type="GO" id="GO:0015886">
    <property type="term" value="P:heme transport"/>
    <property type="evidence" value="ECO:0007669"/>
    <property type="project" value="InterPro"/>
</dbReference>
<evidence type="ECO:0000256" key="9">
    <source>
        <dbReference type="ARBA" id="ARBA00022748"/>
    </source>
</evidence>
<evidence type="ECO:0000256" key="5">
    <source>
        <dbReference type="ARBA" id="ARBA00022448"/>
    </source>
</evidence>
<dbReference type="GO" id="GO:0017004">
    <property type="term" value="P:cytochrome complex assembly"/>
    <property type="evidence" value="ECO:0007669"/>
    <property type="project" value="UniProtKB-KW"/>
</dbReference>
<comment type="similarity">
    <text evidence="3 12">Belongs to the CcmD/CycX/HelD family.</text>
</comment>
<keyword evidence="10 12" id="KW-1133">Transmembrane helix</keyword>
<gene>
    <name evidence="13" type="ORF">IHBHHGIJ_01396</name>
    <name evidence="14" type="ORF">KFEGEMFD_03136</name>
    <name evidence="15" type="ORF">KFEGEMFD_03695</name>
</gene>
<evidence type="ECO:0000256" key="11">
    <source>
        <dbReference type="ARBA" id="ARBA00023136"/>
    </source>
</evidence>
<evidence type="ECO:0000313" key="14">
    <source>
        <dbReference type="EMBL" id="CAA0115468.1"/>
    </source>
</evidence>
<evidence type="ECO:0000256" key="6">
    <source>
        <dbReference type="ARBA" id="ARBA00022475"/>
    </source>
</evidence>
<dbReference type="Pfam" id="PF04995">
    <property type="entry name" value="CcmD"/>
    <property type="match status" value="1"/>
</dbReference>
<evidence type="ECO:0000256" key="1">
    <source>
        <dbReference type="ARBA" id="ARBA00002442"/>
    </source>
</evidence>
<dbReference type="Proteomes" id="UP000435877">
    <property type="component" value="Unassembled WGS sequence"/>
</dbReference>
<dbReference type="AlphaFoldDB" id="A0A5S9QB89"/>
<dbReference type="InterPro" id="IPR007078">
    <property type="entry name" value="Haem_export_protD_CcmD"/>
</dbReference>
<keyword evidence="9 12" id="KW-0201">Cytochrome c-type biogenesis</keyword>
<keyword evidence="11 12" id="KW-0472">Membrane</keyword>
<comment type="subcellular location">
    <subcellularLocation>
        <location evidence="2 12">Cell inner membrane</location>
        <topology evidence="2 12">Single-pass membrane protein</topology>
    </subcellularLocation>
</comment>
<dbReference type="EMBL" id="CACSIM010000007">
    <property type="protein sequence ID" value="CAA0120236.1"/>
    <property type="molecule type" value="Genomic_DNA"/>
</dbReference>
<keyword evidence="16" id="KW-1185">Reference proteome</keyword>
<evidence type="ECO:0000313" key="13">
    <source>
        <dbReference type="EMBL" id="CAA0087793.1"/>
    </source>
</evidence>
<organism evidence="14 17">
    <name type="scientific">Zhongshania aliphaticivorans</name>
    <dbReference type="NCBI Taxonomy" id="1470434"/>
    <lineage>
        <taxon>Bacteria</taxon>
        <taxon>Pseudomonadati</taxon>
        <taxon>Pseudomonadota</taxon>
        <taxon>Gammaproteobacteria</taxon>
        <taxon>Cellvibrionales</taxon>
        <taxon>Spongiibacteraceae</taxon>
        <taxon>Zhongshania</taxon>
    </lineage>
</organism>
<evidence type="ECO:0000313" key="16">
    <source>
        <dbReference type="Proteomes" id="UP000435877"/>
    </source>
</evidence>
<dbReference type="NCBIfam" id="TIGR03141">
    <property type="entry name" value="cytochro_ccmD"/>
    <property type="match status" value="1"/>
</dbReference>
<evidence type="ECO:0000313" key="17">
    <source>
        <dbReference type="Proteomes" id="UP000439591"/>
    </source>
</evidence>
<evidence type="ECO:0000256" key="8">
    <source>
        <dbReference type="ARBA" id="ARBA00022692"/>
    </source>
</evidence>
<accession>A0A5S9QB89</accession>
<evidence type="ECO:0000256" key="2">
    <source>
        <dbReference type="ARBA" id="ARBA00004377"/>
    </source>
</evidence>
<keyword evidence="8 12" id="KW-0812">Transmembrane</keyword>
<evidence type="ECO:0000256" key="10">
    <source>
        <dbReference type="ARBA" id="ARBA00022989"/>
    </source>
</evidence>
<keyword evidence="5 12" id="KW-0813">Transport</keyword>
<evidence type="ECO:0000256" key="3">
    <source>
        <dbReference type="ARBA" id="ARBA00008741"/>
    </source>
</evidence>
<evidence type="ECO:0000256" key="7">
    <source>
        <dbReference type="ARBA" id="ARBA00022519"/>
    </source>
</evidence>
<evidence type="ECO:0000256" key="4">
    <source>
        <dbReference type="ARBA" id="ARBA00016461"/>
    </source>
</evidence>
<comment type="function">
    <text evidence="1 12">Required for the export of heme to the periplasm for the biogenesis of c-type cytochromes.</text>
</comment>
<protein>
    <recommendedName>
        <fullName evidence="4 12">Heme exporter protein D</fullName>
    </recommendedName>
</protein>
<sequence>MYFDNFAALIAMDGHGGYVWFSYGATVTILGILVIVAGQRRKQAERQIRSIVRRKKTSSFDSK</sequence>
<dbReference type="GO" id="GO:0005886">
    <property type="term" value="C:plasma membrane"/>
    <property type="evidence" value="ECO:0007669"/>
    <property type="project" value="UniProtKB-SubCell"/>
</dbReference>
<keyword evidence="7 12" id="KW-0997">Cell inner membrane</keyword>
<feature type="transmembrane region" description="Helical" evidence="12">
    <location>
        <begin position="20"/>
        <end position="38"/>
    </location>
</feature>
<proteinExistence type="inferred from homology"/>
<dbReference type="Proteomes" id="UP000439591">
    <property type="component" value="Unassembled WGS sequence"/>
</dbReference>
<evidence type="ECO:0000313" key="15">
    <source>
        <dbReference type="EMBL" id="CAA0120236.1"/>
    </source>
</evidence>
<reference evidence="16 17" key="1">
    <citation type="submission" date="2019-11" db="EMBL/GenBank/DDBJ databases">
        <authorList>
            <person name="Holert J."/>
        </authorList>
    </citation>
    <scope>NUCLEOTIDE SEQUENCE [LARGE SCALE GENOMIC DNA]</scope>
    <source>
        <strain evidence="14">BC3_2A</strain>
        <strain evidence="13">SB11_1A</strain>
    </source>
</reference>
<dbReference type="OrthoDB" id="9815607at2"/>
<dbReference type="EMBL" id="CACSIM010000005">
    <property type="protein sequence ID" value="CAA0115468.1"/>
    <property type="molecule type" value="Genomic_DNA"/>
</dbReference>
<keyword evidence="6 12" id="KW-1003">Cell membrane</keyword>